<proteinExistence type="predicted"/>
<dbReference type="AlphaFoldDB" id="A0A7S4M6Q1"/>
<organism evidence="1">
    <name type="scientific">Vannella robusta</name>
    <dbReference type="NCBI Taxonomy" id="1487602"/>
    <lineage>
        <taxon>Eukaryota</taxon>
        <taxon>Amoebozoa</taxon>
        <taxon>Discosea</taxon>
        <taxon>Flabellinia</taxon>
        <taxon>Vannellidae</taxon>
        <taxon>Vannella</taxon>
    </lineage>
</organism>
<gene>
    <name evidence="1" type="ORF">VSP0166_LOCUS2567</name>
</gene>
<reference evidence="1" key="1">
    <citation type="submission" date="2021-01" db="EMBL/GenBank/DDBJ databases">
        <authorList>
            <person name="Corre E."/>
            <person name="Pelletier E."/>
            <person name="Niang G."/>
            <person name="Scheremetjew M."/>
            <person name="Finn R."/>
            <person name="Kale V."/>
            <person name="Holt S."/>
            <person name="Cochrane G."/>
            <person name="Meng A."/>
            <person name="Brown T."/>
            <person name="Cohen L."/>
        </authorList>
    </citation>
    <scope>NUCLEOTIDE SEQUENCE</scope>
    <source>
        <strain evidence="1">DIVA3 518/3/11/1/6</strain>
    </source>
</reference>
<evidence type="ECO:0000313" key="1">
    <source>
        <dbReference type="EMBL" id="CAE2204259.1"/>
    </source>
</evidence>
<dbReference type="EMBL" id="HBKP01003543">
    <property type="protein sequence ID" value="CAE2204259.1"/>
    <property type="molecule type" value="Transcribed_RNA"/>
</dbReference>
<name>A0A7S4M6Q1_9EUKA</name>
<sequence>MEGNENGNKVNDSKRRAEAMSNMLTPNHTTVRLMDGHGRIFFLFCLAVIAQYGEARLNSLRIELYDIDEKVNDYHSSLFTGDACKNVVSFMGTSFRNSQLLKFFYISISVVLEEKGERPHSLHFFAASILKFLLLFRGLRLMVLVNKL</sequence>
<protein>
    <submittedName>
        <fullName evidence="1">Uncharacterized protein</fullName>
    </submittedName>
</protein>
<accession>A0A7S4M6Q1</accession>